<dbReference type="InterPro" id="IPR045006">
    <property type="entry name" value="CHLI-like"/>
</dbReference>
<dbReference type="Proteomes" id="UP000293719">
    <property type="component" value="Chromosome"/>
</dbReference>
<dbReference type="InterPro" id="IPR020568">
    <property type="entry name" value="Ribosomal_Su5_D2-typ_SF"/>
</dbReference>
<keyword evidence="3" id="KW-0547">Nucleotide-binding</keyword>
<keyword evidence="3" id="KW-0067">ATP-binding</keyword>
<dbReference type="GeneID" id="90765973"/>
<dbReference type="InterPro" id="IPR004482">
    <property type="entry name" value="Mg_chelat-rel"/>
</dbReference>
<dbReference type="Gene3D" id="3.30.230.10">
    <property type="match status" value="1"/>
</dbReference>
<dbReference type="SMART" id="SM00382">
    <property type="entry name" value="AAA"/>
    <property type="match status" value="1"/>
</dbReference>
<dbReference type="NCBIfam" id="TIGR00368">
    <property type="entry name" value="YifB family Mg chelatase-like AAA ATPase"/>
    <property type="match status" value="1"/>
</dbReference>
<evidence type="ECO:0000313" key="4">
    <source>
        <dbReference type="Proteomes" id="UP000293719"/>
    </source>
</evidence>
<evidence type="ECO:0000313" key="3">
    <source>
        <dbReference type="EMBL" id="QBK29398.1"/>
    </source>
</evidence>
<name>A0A4V1A3K1_9HYPH</name>
<dbReference type="Pfam" id="PF13335">
    <property type="entry name" value="Mg_chelatase_C"/>
    <property type="match status" value="1"/>
</dbReference>
<dbReference type="InterPro" id="IPR014721">
    <property type="entry name" value="Ribsml_uS5_D2-typ_fold_subgr"/>
</dbReference>
<accession>A0A4V1A3K1</accession>
<gene>
    <name evidence="3" type="ORF">E0E05_01585</name>
</gene>
<feature type="domain" description="AAA+ ATPase" evidence="2">
    <location>
        <begin position="209"/>
        <end position="392"/>
    </location>
</feature>
<dbReference type="CDD" id="cd00009">
    <property type="entry name" value="AAA"/>
    <property type="match status" value="1"/>
</dbReference>
<dbReference type="EMBL" id="CP036532">
    <property type="protein sequence ID" value="QBK29398.1"/>
    <property type="molecule type" value="Genomic_DNA"/>
</dbReference>
<dbReference type="InterPro" id="IPR025158">
    <property type="entry name" value="Mg_chelat-rel_C"/>
</dbReference>
<dbReference type="RefSeq" id="WP_131615101.1">
    <property type="nucleotide sequence ID" value="NZ_CP036532.1"/>
</dbReference>
<dbReference type="GO" id="GO:0005524">
    <property type="term" value="F:ATP binding"/>
    <property type="evidence" value="ECO:0007669"/>
    <property type="project" value="UniProtKB-KW"/>
</dbReference>
<proteinExistence type="inferred from homology"/>
<organism evidence="3 4">
    <name type="scientific">Roseitalea porphyridii</name>
    <dbReference type="NCBI Taxonomy" id="1852022"/>
    <lineage>
        <taxon>Bacteria</taxon>
        <taxon>Pseudomonadati</taxon>
        <taxon>Pseudomonadota</taxon>
        <taxon>Alphaproteobacteria</taxon>
        <taxon>Hyphomicrobiales</taxon>
        <taxon>Ahrensiaceae</taxon>
        <taxon>Roseitalea</taxon>
    </lineage>
</organism>
<evidence type="ECO:0000259" key="2">
    <source>
        <dbReference type="SMART" id="SM00382"/>
    </source>
</evidence>
<dbReference type="InterPro" id="IPR000523">
    <property type="entry name" value="Mg_chelatse_chII-like_cat_dom"/>
</dbReference>
<dbReference type="PANTHER" id="PTHR32039:SF7">
    <property type="entry name" value="COMPETENCE PROTEIN COMM"/>
    <property type="match status" value="1"/>
</dbReference>
<comment type="similarity">
    <text evidence="1">Belongs to the Mg-chelatase subunits D/I family. ComM subfamily.</text>
</comment>
<dbReference type="InterPro" id="IPR027417">
    <property type="entry name" value="P-loop_NTPase"/>
</dbReference>
<sequence length="510" mass="52577">MVARVATVAFQGIDAVPVDVQVMVSPGKMAMQIVGLPDKAVAESRERVQSALHASGLAMPPKRVTVNLAPADLPKEGSHFDLPIALGLMAALGAIPSDALAGFSVLGELSLDGTIAPVAGVLPAAIAANAAGKGLICPAACGSEAAWADETMPILAPVSLVGLANHFRGTQVLSRPQAAMRAPASGLPDMADIRGQETARRALEVAAAGGHNLLMVGPPGSGKSMLAQRLPSILPPLSARELLDVSMIASIAGQLSGGELTDRRPFRAPHHSASMAAMVGGGLRARPGEVSMAHNGVLFLDEFPEFAPAVLDSLRQPLETGECVIARANHRVSYPARIQLVAAMNPCRCGMAGTPGHVCARGPRCVSDYQGRISGPLIDRIDLRVEVPAVMPGDLIRKRPGEASASVAARVAEARARQAARYTAFGAGGVTVNAHCPTGLIEDVAAADDGAMQLLADAADKKRFSARAYHRILKLARTLADLDGADGVSRIHVAEAISYRIAGEALAVAA</sequence>
<dbReference type="InterPro" id="IPR003593">
    <property type="entry name" value="AAA+_ATPase"/>
</dbReference>
<dbReference type="KEGG" id="rpod:E0E05_01585"/>
<dbReference type="SUPFAM" id="SSF54211">
    <property type="entry name" value="Ribosomal protein S5 domain 2-like"/>
    <property type="match status" value="1"/>
</dbReference>
<keyword evidence="4" id="KW-1185">Reference proteome</keyword>
<dbReference type="Gene3D" id="3.40.50.300">
    <property type="entry name" value="P-loop containing nucleotide triphosphate hydrolases"/>
    <property type="match status" value="1"/>
</dbReference>
<protein>
    <submittedName>
        <fullName evidence="3">ATP-binding protein</fullName>
    </submittedName>
</protein>
<dbReference type="SUPFAM" id="SSF52540">
    <property type="entry name" value="P-loop containing nucleoside triphosphate hydrolases"/>
    <property type="match status" value="1"/>
</dbReference>
<dbReference type="Pfam" id="PF01078">
    <property type="entry name" value="Mg_chelatase"/>
    <property type="match status" value="1"/>
</dbReference>
<dbReference type="OrthoDB" id="9813147at2"/>
<evidence type="ECO:0000256" key="1">
    <source>
        <dbReference type="ARBA" id="ARBA00006354"/>
    </source>
</evidence>
<reference evidence="3 4" key="1">
    <citation type="journal article" date="2017" name="Int. J. Syst. Evol. Microbiol.">
        <title>Roseitalea porphyridii gen. nov., sp. nov., isolated from a red alga, and reclassification of Hoeflea suaedae Chung et al. 2013 as Pseudohoeflea suaedae gen. nov., comb. nov.</title>
        <authorList>
            <person name="Hyeon J.W."/>
            <person name="Jeong S.E."/>
            <person name="Baek K."/>
            <person name="Jeon C.O."/>
        </authorList>
    </citation>
    <scope>NUCLEOTIDE SEQUENCE [LARGE SCALE GENOMIC DNA]</scope>
    <source>
        <strain evidence="3 4">MA7-20</strain>
    </source>
</reference>
<dbReference type="Pfam" id="PF13541">
    <property type="entry name" value="ChlI"/>
    <property type="match status" value="1"/>
</dbReference>
<dbReference type="AlphaFoldDB" id="A0A4V1A3K1"/>
<dbReference type="PANTHER" id="PTHR32039">
    <property type="entry name" value="MAGNESIUM-CHELATASE SUBUNIT CHLI"/>
    <property type="match status" value="1"/>
</dbReference>